<keyword evidence="2" id="KW-1185">Reference proteome</keyword>
<name>A0A183F0J9_9BILA</name>
<protein>
    <submittedName>
        <fullName evidence="3">Transposase</fullName>
    </submittedName>
</protein>
<dbReference type="WBParaSite" id="GPUH_0002677001-mRNA-1">
    <property type="protein sequence ID" value="GPUH_0002677001-mRNA-1"/>
    <property type="gene ID" value="GPUH_0002677001"/>
</dbReference>
<dbReference type="EMBL" id="UYRT01113572">
    <property type="protein sequence ID" value="VDN49408.1"/>
    <property type="molecule type" value="Genomic_DNA"/>
</dbReference>
<dbReference type="Proteomes" id="UP000271098">
    <property type="component" value="Unassembled WGS sequence"/>
</dbReference>
<reference evidence="3" key="1">
    <citation type="submission" date="2016-06" db="UniProtKB">
        <authorList>
            <consortium name="WormBaseParasite"/>
        </authorList>
    </citation>
    <scope>IDENTIFICATION</scope>
</reference>
<proteinExistence type="predicted"/>
<evidence type="ECO:0000313" key="3">
    <source>
        <dbReference type="WBParaSite" id="GPUH_0002677001-mRNA-1"/>
    </source>
</evidence>
<dbReference type="AlphaFoldDB" id="A0A183F0J9"/>
<organism evidence="3">
    <name type="scientific">Gongylonema pulchrum</name>
    <dbReference type="NCBI Taxonomy" id="637853"/>
    <lineage>
        <taxon>Eukaryota</taxon>
        <taxon>Metazoa</taxon>
        <taxon>Ecdysozoa</taxon>
        <taxon>Nematoda</taxon>
        <taxon>Chromadorea</taxon>
        <taxon>Rhabditida</taxon>
        <taxon>Spirurina</taxon>
        <taxon>Spiruromorpha</taxon>
        <taxon>Spiruroidea</taxon>
        <taxon>Gongylonematidae</taxon>
        <taxon>Gongylonema</taxon>
    </lineage>
</organism>
<evidence type="ECO:0000313" key="2">
    <source>
        <dbReference type="Proteomes" id="UP000271098"/>
    </source>
</evidence>
<gene>
    <name evidence="1" type="ORF">GPUH_LOCUS26740</name>
</gene>
<reference evidence="1 2" key="2">
    <citation type="submission" date="2018-11" db="EMBL/GenBank/DDBJ databases">
        <authorList>
            <consortium name="Pathogen Informatics"/>
        </authorList>
    </citation>
    <scope>NUCLEOTIDE SEQUENCE [LARGE SCALE GENOMIC DNA]</scope>
</reference>
<accession>A0A183F0J9</accession>
<sequence length="58" mass="6423">MPNVHREKRHFEIAAKIARLAVPSSGTMDARHSGELINRQCSTGQSFQYAFLLPVAAL</sequence>
<evidence type="ECO:0000313" key="1">
    <source>
        <dbReference type="EMBL" id="VDN49408.1"/>
    </source>
</evidence>